<proteinExistence type="predicted"/>
<evidence type="ECO:0000313" key="1">
    <source>
        <dbReference type="EMBL" id="KAH9293640.1"/>
    </source>
</evidence>
<protein>
    <submittedName>
        <fullName evidence="2">Uncharacterized protein</fullName>
    </submittedName>
</protein>
<sequence length="105" mass="11998">MAARNECTWRAISAEQNEYIWTAISAEYTQKSRVEEALNPFWQQQRADSVANNFIFATIVHVRPEIAESKEGKRFHASNGKRVSVHFGNAEGFRRASEEEGAFSF</sequence>
<keyword evidence="3" id="KW-1185">Reference proteome</keyword>
<evidence type="ECO:0000313" key="3">
    <source>
        <dbReference type="Proteomes" id="UP000824469"/>
    </source>
</evidence>
<dbReference type="EMBL" id="JAHRHJ020000898">
    <property type="protein sequence ID" value="KAH9293640.1"/>
    <property type="molecule type" value="Genomic_DNA"/>
</dbReference>
<evidence type="ECO:0000313" key="2">
    <source>
        <dbReference type="EMBL" id="KAH9300529.1"/>
    </source>
</evidence>
<organism evidence="2 3">
    <name type="scientific">Taxus chinensis</name>
    <name type="common">Chinese yew</name>
    <name type="synonym">Taxus wallichiana var. chinensis</name>
    <dbReference type="NCBI Taxonomy" id="29808"/>
    <lineage>
        <taxon>Eukaryota</taxon>
        <taxon>Viridiplantae</taxon>
        <taxon>Streptophyta</taxon>
        <taxon>Embryophyta</taxon>
        <taxon>Tracheophyta</taxon>
        <taxon>Spermatophyta</taxon>
        <taxon>Pinopsida</taxon>
        <taxon>Pinidae</taxon>
        <taxon>Conifers II</taxon>
        <taxon>Cupressales</taxon>
        <taxon>Taxaceae</taxon>
        <taxon>Taxus</taxon>
    </lineage>
</organism>
<comment type="caution">
    <text evidence="2">The sequence shown here is derived from an EMBL/GenBank/DDBJ whole genome shotgun (WGS) entry which is preliminary data.</text>
</comment>
<dbReference type="AlphaFoldDB" id="A0AA38CP77"/>
<reference evidence="2 3" key="1">
    <citation type="journal article" date="2021" name="Nat. Plants">
        <title>The Taxus genome provides insights into paclitaxel biosynthesis.</title>
        <authorList>
            <person name="Xiong X."/>
            <person name="Gou J."/>
            <person name="Liao Q."/>
            <person name="Li Y."/>
            <person name="Zhou Q."/>
            <person name="Bi G."/>
            <person name="Li C."/>
            <person name="Du R."/>
            <person name="Wang X."/>
            <person name="Sun T."/>
            <person name="Guo L."/>
            <person name="Liang H."/>
            <person name="Lu P."/>
            <person name="Wu Y."/>
            <person name="Zhang Z."/>
            <person name="Ro D.K."/>
            <person name="Shang Y."/>
            <person name="Huang S."/>
            <person name="Yan J."/>
        </authorList>
    </citation>
    <scope>NUCLEOTIDE SEQUENCE [LARGE SCALE GENOMIC DNA]</scope>
    <source>
        <strain evidence="2">Ta-2019</strain>
    </source>
</reference>
<accession>A0AA38CP77</accession>
<gene>
    <name evidence="2" type="ORF">KI387_012112</name>
    <name evidence="1" type="ORF">KI387_041160</name>
</gene>
<name>A0AA38CP77_TAXCH</name>
<dbReference type="Proteomes" id="UP000824469">
    <property type="component" value="Unassembled WGS sequence"/>
</dbReference>
<dbReference type="EMBL" id="JAHRHJ020000009">
    <property type="protein sequence ID" value="KAH9300529.1"/>
    <property type="molecule type" value="Genomic_DNA"/>
</dbReference>
<feature type="non-terminal residue" evidence="2">
    <location>
        <position position="105"/>
    </location>
</feature>